<reference evidence="2" key="1">
    <citation type="submission" date="2021-06" db="EMBL/GenBank/DDBJ databases">
        <authorList>
            <person name="Kallberg Y."/>
            <person name="Tangrot J."/>
            <person name="Rosling A."/>
        </authorList>
    </citation>
    <scope>NUCLEOTIDE SEQUENCE</scope>
    <source>
        <strain evidence="2">CL551</strain>
    </source>
</reference>
<sequence>LAKEVQILMARNQALSEQNKNLSKEISTLRTLLSQISDIVFKVIISAVHLHTTALQSNNIFDQDNNILVPNKSLFTFQDPFFSKGSQDLFKDLFNLLVEDPKALKISELPDFFDNLDFNTPDEKSSS</sequence>
<keyword evidence="1" id="KW-0175">Coiled coil</keyword>
<name>A0A9N9IBX2_9GLOM</name>
<proteinExistence type="predicted"/>
<feature type="non-terminal residue" evidence="2">
    <location>
        <position position="1"/>
    </location>
</feature>
<accession>A0A9N9IBX2</accession>
<evidence type="ECO:0000313" key="3">
    <source>
        <dbReference type="Proteomes" id="UP000789342"/>
    </source>
</evidence>
<protein>
    <submittedName>
        <fullName evidence="2">16190_t:CDS:1</fullName>
    </submittedName>
</protein>
<feature type="coiled-coil region" evidence="1">
    <location>
        <begin position="5"/>
        <end position="32"/>
    </location>
</feature>
<evidence type="ECO:0000313" key="2">
    <source>
        <dbReference type="EMBL" id="CAG8727829.1"/>
    </source>
</evidence>
<keyword evidence="3" id="KW-1185">Reference proteome</keyword>
<gene>
    <name evidence="2" type="ORF">AMORRO_LOCUS13783</name>
</gene>
<dbReference type="Proteomes" id="UP000789342">
    <property type="component" value="Unassembled WGS sequence"/>
</dbReference>
<comment type="caution">
    <text evidence="2">The sequence shown here is derived from an EMBL/GenBank/DDBJ whole genome shotgun (WGS) entry which is preliminary data.</text>
</comment>
<evidence type="ECO:0000256" key="1">
    <source>
        <dbReference type="SAM" id="Coils"/>
    </source>
</evidence>
<dbReference type="AlphaFoldDB" id="A0A9N9IBX2"/>
<organism evidence="2 3">
    <name type="scientific">Acaulospora morrowiae</name>
    <dbReference type="NCBI Taxonomy" id="94023"/>
    <lineage>
        <taxon>Eukaryota</taxon>
        <taxon>Fungi</taxon>
        <taxon>Fungi incertae sedis</taxon>
        <taxon>Mucoromycota</taxon>
        <taxon>Glomeromycotina</taxon>
        <taxon>Glomeromycetes</taxon>
        <taxon>Diversisporales</taxon>
        <taxon>Acaulosporaceae</taxon>
        <taxon>Acaulospora</taxon>
    </lineage>
</organism>
<dbReference type="EMBL" id="CAJVPV010024991">
    <property type="protein sequence ID" value="CAG8727829.1"/>
    <property type="molecule type" value="Genomic_DNA"/>
</dbReference>